<accession>X0ZKI8</accession>
<organism evidence="1">
    <name type="scientific">marine sediment metagenome</name>
    <dbReference type="NCBI Taxonomy" id="412755"/>
    <lineage>
        <taxon>unclassified sequences</taxon>
        <taxon>metagenomes</taxon>
        <taxon>ecological metagenomes</taxon>
    </lineage>
</organism>
<evidence type="ECO:0000313" key="1">
    <source>
        <dbReference type="EMBL" id="GAG60868.1"/>
    </source>
</evidence>
<feature type="non-terminal residue" evidence="1">
    <location>
        <position position="118"/>
    </location>
</feature>
<gene>
    <name evidence="1" type="ORF">S01H4_20038</name>
</gene>
<name>X0ZKI8_9ZZZZ</name>
<dbReference type="EMBL" id="BART01008980">
    <property type="protein sequence ID" value="GAG60868.1"/>
    <property type="molecule type" value="Genomic_DNA"/>
</dbReference>
<protein>
    <submittedName>
        <fullName evidence="1">Uncharacterized protein</fullName>
    </submittedName>
</protein>
<dbReference type="AlphaFoldDB" id="X0ZKI8"/>
<sequence length="118" mass="13752">MIIHREYWSTELKIYPMLLFGKSYFVGVKSDDLSIPLLGIAPTATERSPQIVIPYTYTDISNFNEYITYNISWSGNDIIVNYFDTDFSTSDVTFRLYFWNKSLIDSTTYATSLVTHTW</sequence>
<comment type="caution">
    <text evidence="1">The sequence shown here is derived from an EMBL/GenBank/DDBJ whole genome shotgun (WGS) entry which is preliminary data.</text>
</comment>
<reference evidence="1" key="1">
    <citation type="journal article" date="2014" name="Front. Microbiol.">
        <title>High frequency of phylogenetically diverse reductive dehalogenase-homologous genes in deep subseafloor sedimentary metagenomes.</title>
        <authorList>
            <person name="Kawai M."/>
            <person name="Futagami T."/>
            <person name="Toyoda A."/>
            <person name="Takaki Y."/>
            <person name="Nishi S."/>
            <person name="Hori S."/>
            <person name="Arai W."/>
            <person name="Tsubouchi T."/>
            <person name="Morono Y."/>
            <person name="Uchiyama I."/>
            <person name="Ito T."/>
            <person name="Fujiyama A."/>
            <person name="Inagaki F."/>
            <person name="Takami H."/>
        </authorList>
    </citation>
    <scope>NUCLEOTIDE SEQUENCE</scope>
    <source>
        <strain evidence="1">Expedition CK06-06</strain>
    </source>
</reference>
<proteinExistence type="predicted"/>